<dbReference type="Pfam" id="PF21274">
    <property type="entry name" value="Rng_hyd_C"/>
    <property type="match status" value="1"/>
</dbReference>
<dbReference type="Gene3D" id="3.40.30.120">
    <property type="match status" value="1"/>
</dbReference>
<evidence type="ECO:0000313" key="1">
    <source>
        <dbReference type="EMBL" id="GES38157.1"/>
    </source>
</evidence>
<organism evidence="1 2">
    <name type="scientific">Rhodococcus aetherivorans</name>
    <dbReference type="NCBI Taxonomy" id="191292"/>
    <lineage>
        <taxon>Bacteria</taxon>
        <taxon>Bacillati</taxon>
        <taxon>Actinomycetota</taxon>
        <taxon>Actinomycetes</taxon>
        <taxon>Mycobacteriales</taxon>
        <taxon>Nocardiaceae</taxon>
        <taxon>Rhodococcus</taxon>
    </lineage>
</organism>
<name>A0ABQ0YNS3_9NOCA</name>
<keyword evidence="1" id="KW-0560">Oxidoreductase</keyword>
<reference evidence="1 2" key="1">
    <citation type="journal article" date="2018" name="Biodegradation">
        <title>1,4-Dioxane degradation characteristics of Rhodococcus aetherivorans JCM 14343.</title>
        <authorList>
            <person name="Inoue D."/>
            <person name="Tsunoda T."/>
            <person name="Yamamoto N."/>
            <person name="Ike M."/>
            <person name="Sei K."/>
        </authorList>
    </citation>
    <scope>NUCLEOTIDE SEQUENCE [LARGE SCALE GENOMIC DNA]</scope>
    <source>
        <strain evidence="1 2">JCM 14343</strain>
    </source>
</reference>
<proteinExistence type="predicted"/>
<protein>
    <submittedName>
        <fullName evidence="1">FAD-binding monooxygenase</fullName>
    </submittedName>
</protein>
<accession>A0ABQ0YNS3</accession>
<gene>
    <name evidence="1" type="ORF">RAJCM14343_3417</name>
</gene>
<comment type="caution">
    <text evidence="1">The sequence shown here is derived from an EMBL/GenBank/DDBJ whole genome shotgun (WGS) entry which is preliminary data.</text>
</comment>
<dbReference type="Proteomes" id="UP000325466">
    <property type="component" value="Unassembled WGS sequence"/>
</dbReference>
<dbReference type="EMBL" id="BLAH01000092">
    <property type="protein sequence ID" value="GES38157.1"/>
    <property type="molecule type" value="Genomic_DNA"/>
</dbReference>
<sequence>MALGNVICVLDPELAAERDARMLAGGADPAKVLPITEQPVLGSGIVATAEGLAGLAGTHAPQFPVETAEGYTALLDDVVGYGAVLLTSDAAAAARIGETHRSLLDAANVRVFTIGSEGCDLEDSTHAWSRWFTDQQIACVLLRPDHYVFGTAAAPERLTDLVHGYHAALAPISVATPVPTA</sequence>
<dbReference type="GO" id="GO:0004497">
    <property type="term" value="F:monooxygenase activity"/>
    <property type="evidence" value="ECO:0007669"/>
    <property type="project" value="UniProtKB-KW"/>
</dbReference>
<evidence type="ECO:0000313" key="2">
    <source>
        <dbReference type="Proteomes" id="UP000325466"/>
    </source>
</evidence>
<keyword evidence="1" id="KW-0503">Monooxygenase</keyword>
<keyword evidence="2" id="KW-1185">Reference proteome</keyword>